<protein>
    <submittedName>
        <fullName evidence="1">Uncharacterized protein</fullName>
    </submittedName>
</protein>
<dbReference type="Proteomes" id="UP001732700">
    <property type="component" value="Chromosome 7C"/>
</dbReference>
<name>A0ACD6A7S5_AVESA</name>
<organism evidence="1 2">
    <name type="scientific">Avena sativa</name>
    <name type="common">Oat</name>
    <dbReference type="NCBI Taxonomy" id="4498"/>
    <lineage>
        <taxon>Eukaryota</taxon>
        <taxon>Viridiplantae</taxon>
        <taxon>Streptophyta</taxon>
        <taxon>Embryophyta</taxon>
        <taxon>Tracheophyta</taxon>
        <taxon>Spermatophyta</taxon>
        <taxon>Magnoliopsida</taxon>
        <taxon>Liliopsida</taxon>
        <taxon>Poales</taxon>
        <taxon>Poaceae</taxon>
        <taxon>BOP clade</taxon>
        <taxon>Pooideae</taxon>
        <taxon>Poodae</taxon>
        <taxon>Poeae</taxon>
        <taxon>Poeae Chloroplast Group 1 (Aveneae type)</taxon>
        <taxon>Aveninae</taxon>
        <taxon>Avena</taxon>
    </lineage>
</organism>
<evidence type="ECO:0000313" key="2">
    <source>
        <dbReference type="Proteomes" id="UP001732700"/>
    </source>
</evidence>
<reference evidence="1" key="1">
    <citation type="submission" date="2021-05" db="EMBL/GenBank/DDBJ databases">
        <authorList>
            <person name="Scholz U."/>
            <person name="Mascher M."/>
            <person name="Fiebig A."/>
        </authorList>
    </citation>
    <scope>NUCLEOTIDE SEQUENCE [LARGE SCALE GENOMIC DNA]</scope>
</reference>
<sequence>METVILPRSAEIVAAEGALRWALVAFVSGQRSNVSLIEAGAAVAARVPRAEDNFTVHRSWPADFLVVCSTRRVRDDVMAAGVVDGRGFSLRFSPWNRQLQAVCRPLRYRAHLELTGIPAHAWNRTTAVALLGSAAWIERLGAATASREDLGHFQVVAWIDSISHLPPEKALLIEEPDDLMEEDDDLVLPGDALIPLEKLMLRYIVKIWLVRAKDMAAAGLDPPPGDGGDSDEELAGRRGRRDGRDGGDPRGGPDRGAEPWPGTHDSLRGARDRYGCDGRGDAPRRRQPSDDGWGCSRRVAIDAPVDVSPWPEVDEEGLEEEDGGGLGKDGQGTHVDQLSGTDTPQSVPFLVTASAFDQEKEKCGPRRPLFSSTESASLPVDSNEVERERSGCLSSRGAPSSIDGERDSWLSLHATGPTSKVVFPQPQLAQSACDRTQLSLHASNVFGFVGPPLIPMRSVAVFADQEEDAVASADSFLAGPVSASLVNRGDSFQIGSNRQLSSPGLISSPDDVCWTVASEQLDSPRSVLDPMDVFSVSLSSVDVDPSQPAGPDVVVTSATSVGARSPAAFREACKQPINTVLSRPVAKHCRNKRKYSGPVRRSGRIRGRFTPGTPIRQQQRTLITRLGIAREGEVIGDDALDAYLDLFARPLRQQHIDVVLRLFGWMPDALPLFDDAPVECLV</sequence>
<dbReference type="EnsemblPlants" id="AVESA.00010b.r2.7CG0702860.1">
    <property type="protein sequence ID" value="AVESA.00010b.r2.7CG0702860.1.CDS.1"/>
    <property type="gene ID" value="AVESA.00010b.r2.7CG0702860"/>
</dbReference>
<keyword evidence="2" id="KW-1185">Reference proteome</keyword>
<accession>A0ACD6A7S5</accession>
<reference evidence="1" key="2">
    <citation type="submission" date="2025-09" db="UniProtKB">
        <authorList>
            <consortium name="EnsemblPlants"/>
        </authorList>
    </citation>
    <scope>IDENTIFICATION</scope>
</reference>
<proteinExistence type="predicted"/>
<evidence type="ECO:0000313" key="1">
    <source>
        <dbReference type="EnsemblPlants" id="AVESA.00010b.r2.7CG0702860.1.CDS.1"/>
    </source>
</evidence>